<organism evidence="2">
    <name type="scientific">Triticum aestivum</name>
    <name type="common">Wheat</name>
    <dbReference type="NCBI Taxonomy" id="4565"/>
    <lineage>
        <taxon>Eukaryota</taxon>
        <taxon>Viridiplantae</taxon>
        <taxon>Streptophyta</taxon>
        <taxon>Embryophyta</taxon>
        <taxon>Tracheophyta</taxon>
        <taxon>Spermatophyta</taxon>
        <taxon>Magnoliopsida</taxon>
        <taxon>Liliopsida</taxon>
        <taxon>Poales</taxon>
        <taxon>Poaceae</taxon>
        <taxon>BOP clade</taxon>
        <taxon>Pooideae</taxon>
        <taxon>Triticodae</taxon>
        <taxon>Triticeae</taxon>
        <taxon>Triticinae</taxon>
        <taxon>Triticum</taxon>
    </lineage>
</organism>
<evidence type="ECO:0000313" key="3">
    <source>
        <dbReference type="Proteomes" id="UP000019116"/>
    </source>
</evidence>
<feature type="region of interest" description="Disordered" evidence="1">
    <location>
        <begin position="97"/>
        <end position="123"/>
    </location>
</feature>
<dbReference type="Gramene" id="TraesNOR6D03G03689860.1">
    <property type="protein sequence ID" value="TraesNOR6D03G03689860.1"/>
    <property type="gene ID" value="TraesNOR6D03G03689860"/>
</dbReference>
<dbReference type="Proteomes" id="UP000019116">
    <property type="component" value="Chromosome 6D"/>
</dbReference>
<dbReference type="RefSeq" id="XP_044416005.1">
    <property type="nucleotide sequence ID" value="XM_044560070.1"/>
</dbReference>
<dbReference type="Gramene" id="TraesCS6D03G0071000.1">
    <property type="protein sequence ID" value="TraesCS6D03G0071000.1.CDS"/>
    <property type="gene ID" value="TraesCS6D03G0071000"/>
</dbReference>
<dbReference type="AlphaFoldDB" id="A0A3B6Q9L3"/>
<dbReference type="Gramene" id="TraesCS6D02G035500.1">
    <property type="protein sequence ID" value="TraesCS6D02G035500.1"/>
    <property type="gene ID" value="TraesCS6D02G035500"/>
</dbReference>
<proteinExistence type="predicted"/>
<dbReference type="Gramene" id="TraesCLE_scaffold_066114_01G000400.1">
    <property type="protein sequence ID" value="TraesCLE_scaffold_066114_01G000400.1"/>
    <property type="gene ID" value="TraesCLE_scaffold_066114_01G000400"/>
</dbReference>
<dbReference type="Gramene" id="TraesLDM6D03G03652360.1">
    <property type="protein sequence ID" value="TraesLDM6D03G03652360.1"/>
    <property type="gene ID" value="TraesLDM6D03G03652360"/>
</dbReference>
<dbReference type="Gramene" id="TraesJUL6D03G03674690.1">
    <property type="protein sequence ID" value="TraesJUL6D03G03674690.1"/>
    <property type="gene ID" value="TraesJUL6D03G03674690"/>
</dbReference>
<keyword evidence="3" id="KW-1185">Reference proteome</keyword>
<feature type="compositionally biased region" description="Low complexity" evidence="1">
    <location>
        <begin position="113"/>
        <end position="123"/>
    </location>
</feature>
<reference evidence="2" key="1">
    <citation type="submission" date="2018-08" db="EMBL/GenBank/DDBJ databases">
        <authorList>
            <person name="Rossello M."/>
        </authorList>
    </citation>
    <scope>NUCLEOTIDE SEQUENCE [LARGE SCALE GENOMIC DNA]</scope>
    <source>
        <strain evidence="2">cv. Chinese Spring</strain>
    </source>
</reference>
<dbReference type="Gramene" id="TraesSYM6D03G03594990.1">
    <property type="protein sequence ID" value="TraesSYM6D03G03594990.1"/>
    <property type="gene ID" value="TraesSYM6D03G03594990"/>
</dbReference>
<gene>
    <name evidence="2" type="primary">LOC123140787</name>
</gene>
<dbReference type="SMR" id="A0A3B6Q9L3"/>
<evidence type="ECO:0000313" key="2">
    <source>
        <dbReference type="EnsemblPlants" id="TraesCS6D02G035500.1"/>
    </source>
</evidence>
<dbReference type="Gramene" id="TraesWEE_scaffold_024194_01G000200.1">
    <property type="protein sequence ID" value="TraesWEE_scaffold_024194_01G000200.1"/>
    <property type="gene ID" value="TraesWEE_scaffold_024194_01G000200"/>
</dbReference>
<evidence type="ECO:0000256" key="1">
    <source>
        <dbReference type="SAM" id="MobiDB-lite"/>
    </source>
</evidence>
<reference evidence="2" key="2">
    <citation type="submission" date="2018-10" db="UniProtKB">
        <authorList>
            <consortium name="EnsemblPlants"/>
        </authorList>
    </citation>
    <scope>IDENTIFICATION</scope>
</reference>
<dbReference type="Gramene" id="TraesROB_scaffold_069147_01G000200.1">
    <property type="protein sequence ID" value="TraesROB_scaffold_069147_01G000200.1"/>
    <property type="gene ID" value="TraesROB_scaffold_069147_01G000200"/>
</dbReference>
<dbReference type="Gramene" id="TraesLAC6D03G03604920.1">
    <property type="protein sequence ID" value="TraesLAC6D03G03604920.1"/>
    <property type="gene ID" value="TraesLAC6D03G03604920"/>
</dbReference>
<dbReference type="GeneID" id="123140787"/>
<dbReference type="Gramene" id="TraesARI6D03G03614310.1">
    <property type="protein sequence ID" value="TraesARI6D03G03614310.1"/>
    <property type="gene ID" value="TraesARI6D03G03614310"/>
</dbReference>
<dbReference type="KEGG" id="taes:123140787"/>
<dbReference type="Gramene" id="TraesRN6D0100077600.1">
    <property type="protein sequence ID" value="TraesRN6D0100077600.1"/>
    <property type="gene ID" value="TraesRN6D0100077600"/>
</dbReference>
<dbReference type="Gramene" id="TraesMAC6D03G03649070.1">
    <property type="protein sequence ID" value="TraesMAC6D03G03649070.1"/>
    <property type="gene ID" value="TraesMAC6D03G03649070"/>
</dbReference>
<sequence length="173" mass="18637">MDQCASRVLPIIDEGSESESETGSSTEGVAPETTTRKAAAAARAIAERRKAIVARMRELLRRAVVQSSSAAAAQSKLRSSTVATAKKWKRVVTFKSRDRRRSVVHGGGLDGMSSASSVSSASRNSLSSRDAAFPRSPPPPFATAHKICFEEIMAMEQEAHWITTDSDFVVLEL</sequence>
<dbReference type="Gramene" id="TraesPARA_EIv1.0_2218140.1">
    <property type="protein sequence ID" value="TraesPARA_EIv1.0_2218140.1.CDS"/>
    <property type="gene ID" value="TraesPARA_EIv1.0_2218140"/>
</dbReference>
<dbReference type="PANTHER" id="PTHR36038">
    <property type="entry name" value="OS06G0102750 PROTEIN"/>
    <property type="match status" value="1"/>
</dbReference>
<dbReference type="OMA" id="RMCQWIT"/>
<name>A0A3B6Q9L3_WHEAT</name>
<dbReference type="Gramene" id="TraesJAG6D03G03642230.1">
    <property type="protein sequence ID" value="TraesJAG6D03G03642230.1"/>
    <property type="gene ID" value="TraesJAG6D03G03642230"/>
</dbReference>
<feature type="region of interest" description="Disordered" evidence="1">
    <location>
        <begin position="1"/>
        <end position="41"/>
    </location>
</feature>
<dbReference type="EnsemblPlants" id="TraesCS6D02G035500.1">
    <property type="protein sequence ID" value="TraesCS6D02G035500.1"/>
    <property type="gene ID" value="TraesCS6D02G035500"/>
</dbReference>
<dbReference type="Gramene" id="TraesSTA6D03G03641750.1">
    <property type="protein sequence ID" value="TraesSTA6D03G03641750.1"/>
    <property type="gene ID" value="TraesSTA6D03G03641750"/>
</dbReference>
<accession>A0A3B6Q9L3</accession>
<dbReference type="OrthoDB" id="10450015at2759"/>
<dbReference type="Gramene" id="TraesCAD_scaffold_110882_01G000100.1">
    <property type="protein sequence ID" value="TraesCAD_scaffold_110882_01G000100.1"/>
    <property type="gene ID" value="TraesCAD_scaffold_110882_01G000100"/>
</dbReference>
<protein>
    <submittedName>
        <fullName evidence="2">Uncharacterized protein</fullName>
    </submittedName>
</protein>
<dbReference type="PANTHER" id="PTHR36038:SF3">
    <property type="entry name" value="OVATE FAMILY PROTEIN"/>
    <property type="match status" value="1"/>
</dbReference>